<proteinExistence type="predicted"/>
<dbReference type="AlphaFoldDB" id="A0A2M9HQG8"/>
<feature type="transmembrane region" description="Helical" evidence="2">
    <location>
        <begin position="241"/>
        <end position="272"/>
    </location>
</feature>
<keyword evidence="4" id="KW-1185">Reference proteome</keyword>
<gene>
    <name evidence="3" type="ORF">CUU80_06800</name>
</gene>
<protein>
    <submittedName>
        <fullName evidence="3">Uncharacterized protein</fullName>
    </submittedName>
</protein>
<feature type="region of interest" description="Disordered" evidence="1">
    <location>
        <begin position="442"/>
        <end position="500"/>
    </location>
</feature>
<name>A0A2M9HQG8_9BIFI</name>
<dbReference type="Proteomes" id="UP000228755">
    <property type="component" value="Unassembled WGS sequence"/>
</dbReference>
<feature type="compositionally biased region" description="Low complexity" evidence="1">
    <location>
        <begin position="486"/>
        <end position="500"/>
    </location>
</feature>
<feature type="transmembrane region" description="Helical" evidence="2">
    <location>
        <begin position="546"/>
        <end position="565"/>
    </location>
</feature>
<dbReference type="InterPro" id="IPR046062">
    <property type="entry name" value="DUF6020"/>
</dbReference>
<evidence type="ECO:0000313" key="4">
    <source>
        <dbReference type="Proteomes" id="UP000228755"/>
    </source>
</evidence>
<keyword evidence="2" id="KW-0812">Transmembrane</keyword>
<keyword evidence="2" id="KW-1133">Transmembrane helix</keyword>
<feature type="compositionally biased region" description="Basic and acidic residues" evidence="1">
    <location>
        <begin position="458"/>
        <end position="475"/>
    </location>
</feature>
<sequence length="700" mass="75954">MAFVANVAEDTRFELVRRSRQSTRRIVHLAARLADCRSDRYGLTSRHTLSAQSTRHTLATRHTLVAYLAARHPSALSETVKSRFLPYLLALLVCWLPWIALTWPGSMRDDTVAQYLQASGIHRYYTQHPLFDTLTFGLFWRLGETFGGGSPLVGQAVYTAFQSVTLASGAALLLCYIRKLGAPRWLIGLSLIYLATSYVVVGSVTTMGKDSLHTVFFLPLAVVFAEICLTRGRILERRPVAAAFVALLFAAVVSKRTALVIVLCAGCGLLAVCRKGKPRFRTFACLAVALLLAQGVWSPLAAAATHANPSPGREVWGLITQPVAQVAHDHPNDPNAITEPQRARLNAVMDLDRAAADINPHRTNETFATLREHPAPTVGQKLAALRTWTELGLSHPAEYVKAYAGPIRAWWDPSLNFAYPTDSDYLFTPGYLQQWSTFLPQGAGEATPSGRAGQEATGKSEAEAKGAQEESKAGEEQAGIPNDGKASAQSSAVQGSADQDADVAAAERIAATERALSPLMGTSRRPQWQCNVLQSVRQWVRNNNPLTAMALYVTWIPLIGGLALLTQAVARRTRRNNAGDECSKGDERNVSIPHNANVDRPHVICRSVGASRSVGDRNRRDRHPVDPVAPALAAYGLLFFTVLSLYASPEALFWYPIPVYFTLPLFVALPFVAGRADGSAHVGMPESAASSPNPAAPLSE</sequence>
<accession>A0A2M9HQG8</accession>
<feature type="transmembrane region" description="Helical" evidence="2">
    <location>
        <begin position="156"/>
        <end position="177"/>
    </location>
</feature>
<feature type="transmembrane region" description="Helical" evidence="2">
    <location>
        <begin position="184"/>
        <end position="205"/>
    </location>
</feature>
<evidence type="ECO:0000313" key="3">
    <source>
        <dbReference type="EMBL" id="PJM79038.1"/>
    </source>
</evidence>
<reference evidence="3 4" key="1">
    <citation type="submission" date="2017-11" db="EMBL/GenBank/DDBJ databases">
        <title>Draft genome sequences of strains TRE 1, TRE D, TRE H and TRI 7, isolated from tamarins, belonging to four potential novel Bifidobacterium species.</title>
        <authorList>
            <person name="Mattarelli P."/>
            <person name="Modesto M."/>
            <person name="Bonetti A."/>
            <person name="Puglisi E."/>
            <person name="Morelli L."/>
        </authorList>
    </citation>
    <scope>NUCLEOTIDE SEQUENCE [LARGE SCALE GENOMIC DNA]</scope>
    <source>
        <strain evidence="4">TRED</strain>
    </source>
</reference>
<feature type="transmembrane region" description="Helical" evidence="2">
    <location>
        <begin position="653"/>
        <end position="674"/>
    </location>
</feature>
<evidence type="ECO:0000256" key="2">
    <source>
        <dbReference type="SAM" id="Phobius"/>
    </source>
</evidence>
<comment type="caution">
    <text evidence="3">The sequence shown here is derived from an EMBL/GenBank/DDBJ whole genome shotgun (WGS) entry which is preliminary data.</text>
</comment>
<feature type="transmembrane region" description="Helical" evidence="2">
    <location>
        <begin position="84"/>
        <end position="103"/>
    </location>
</feature>
<organism evidence="3 4">
    <name type="scientific">Bifidobacterium scaligerum</name>
    <dbReference type="NCBI Taxonomy" id="2052656"/>
    <lineage>
        <taxon>Bacteria</taxon>
        <taxon>Bacillati</taxon>
        <taxon>Actinomycetota</taxon>
        <taxon>Actinomycetes</taxon>
        <taxon>Bifidobacteriales</taxon>
        <taxon>Bifidobacteriaceae</taxon>
        <taxon>Bifidobacterium</taxon>
    </lineage>
</organism>
<dbReference type="Pfam" id="PF19484">
    <property type="entry name" value="DUF6020"/>
    <property type="match status" value="1"/>
</dbReference>
<dbReference type="EMBL" id="PGLQ01000003">
    <property type="protein sequence ID" value="PJM79038.1"/>
    <property type="molecule type" value="Genomic_DNA"/>
</dbReference>
<feature type="transmembrane region" description="Helical" evidence="2">
    <location>
        <begin position="627"/>
        <end position="647"/>
    </location>
</feature>
<evidence type="ECO:0000256" key="1">
    <source>
        <dbReference type="SAM" id="MobiDB-lite"/>
    </source>
</evidence>
<keyword evidence="2" id="KW-0472">Membrane</keyword>